<dbReference type="InterPro" id="IPR036691">
    <property type="entry name" value="Endo/exonu/phosph_ase_sf"/>
</dbReference>
<protein>
    <recommendedName>
        <fullName evidence="1">Endonuclease/exonuclease/phosphatase domain-containing protein</fullName>
    </recommendedName>
</protein>
<proteinExistence type="predicted"/>
<sequence>MHSNSNTKRPSKDLQRLIVLQWNAMVKGLISLSDINEINYFSSNNGAEIVKLDAWEWKKHFKTYGCYSATGNTKLGFRLLTIAIKAILCGDFSAHSQLWNYEGTNSAELVMEDLLNSDKLEILYNVSAIPIYLHYNGSGTNPNLTFASADISDFARKGSNLRSWFWPLHDCDNFQL</sequence>
<name>A0A8X6HG98_TRICU</name>
<evidence type="ECO:0000313" key="3">
    <source>
        <dbReference type="Proteomes" id="UP000887116"/>
    </source>
</evidence>
<organism evidence="2 3">
    <name type="scientific">Trichonephila clavata</name>
    <name type="common">Joro spider</name>
    <name type="synonym">Nephila clavata</name>
    <dbReference type="NCBI Taxonomy" id="2740835"/>
    <lineage>
        <taxon>Eukaryota</taxon>
        <taxon>Metazoa</taxon>
        <taxon>Ecdysozoa</taxon>
        <taxon>Arthropoda</taxon>
        <taxon>Chelicerata</taxon>
        <taxon>Arachnida</taxon>
        <taxon>Araneae</taxon>
        <taxon>Araneomorphae</taxon>
        <taxon>Entelegynae</taxon>
        <taxon>Araneoidea</taxon>
        <taxon>Nephilidae</taxon>
        <taxon>Trichonephila</taxon>
    </lineage>
</organism>
<evidence type="ECO:0000313" key="2">
    <source>
        <dbReference type="EMBL" id="GFR23386.1"/>
    </source>
</evidence>
<feature type="domain" description="Endonuclease/exonuclease/phosphatase" evidence="1">
    <location>
        <begin position="85"/>
        <end position="154"/>
    </location>
</feature>
<dbReference type="EMBL" id="BMAO01038216">
    <property type="protein sequence ID" value="GFR23386.1"/>
    <property type="molecule type" value="Genomic_DNA"/>
</dbReference>
<keyword evidence="3" id="KW-1185">Reference proteome</keyword>
<dbReference type="AlphaFoldDB" id="A0A8X6HG98"/>
<dbReference type="Proteomes" id="UP000887116">
    <property type="component" value="Unassembled WGS sequence"/>
</dbReference>
<comment type="caution">
    <text evidence="2">The sequence shown here is derived from an EMBL/GenBank/DDBJ whole genome shotgun (WGS) entry which is preliminary data.</text>
</comment>
<accession>A0A8X6HG98</accession>
<gene>
    <name evidence="2" type="primary">HNAJ_LOCUS12546</name>
    <name evidence="2" type="ORF">TNCT_167361</name>
</gene>
<dbReference type="Pfam" id="PF14529">
    <property type="entry name" value="Exo_endo_phos_2"/>
    <property type="match status" value="1"/>
</dbReference>
<reference evidence="2" key="1">
    <citation type="submission" date="2020-07" db="EMBL/GenBank/DDBJ databases">
        <title>Multicomponent nature underlies the extraordinary mechanical properties of spider dragline silk.</title>
        <authorList>
            <person name="Kono N."/>
            <person name="Nakamura H."/>
            <person name="Mori M."/>
            <person name="Yoshida Y."/>
            <person name="Ohtoshi R."/>
            <person name="Malay A.D."/>
            <person name="Moran D.A.P."/>
            <person name="Tomita M."/>
            <person name="Numata K."/>
            <person name="Arakawa K."/>
        </authorList>
    </citation>
    <scope>NUCLEOTIDE SEQUENCE</scope>
</reference>
<evidence type="ECO:0000259" key="1">
    <source>
        <dbReference type="Pfam" id="PF14529"/>
    </source>
</evidence>
<dbReference type="GO" id="GO:0003824">
    <property type="term" value="F:catalytic activity"/>
    <property type="evidence" value="ECO:0007669"/>
    <property type="project" value="InterPro"/>
</dbReference>
<dbReference type="OrthoDB" id="6157305at2759"/>
<dbReference type="InterPro" id="IPR005135">
    <property type="entry name" value="Endo/exonuclease/phosphatase"/>
</dbReference>
<dbReference type="Gene3D" id="3.60.10.10">
    <property type="entry name" value="Endonuclease/exonuclease/phosphatase"/>
    <property type="match status" value="1"/>
</dbReference>